<reference evidence="2" key="1">
    <citation type="journal article" date="2014" name="Proc. Natl. Acad. Sci. U.S.A.">
        <title>Extensive sampling of basidiomycete genomes demonstrates inadequacy of the white-rot/brown-rot paradigm for wood decay fungi.</title>
        <authorList>
            <person name="Riley R."/>
            <person name="Salamov A.A."/>
            <person name="Brown D.W."/>
            <person name="Nagy L.G."/>
            <person name="Floudas D."/>
            <person name="Held B.W."/>
            <person name="Levasseur A."/>
            <person name="Lombard V."/>
            <person name="Morin E."/>
            <person name="Otillar R."/>
            <person name="Lindquist E.A."/>
            <person name="Sun H."/>
            <person name="LaButti K.M."/>
            <person name="Schmutz J."/>
            <person name="Jabbour D."/>
            <person name="Luo H."/>
            <person name="Baker S.E."/>
            <person name="Pisabarro A.G."/>
            <person name="Walton J.D."/>
            <person name="Blanchette R.A."/>
            <person name="Henrissat B."/>
            <person name="Martin F."/>
            <person name="Cullen D."/>
            <person name="Hibbett D.S."/>
            <person name="Grigoriev I.V."/>
        </authorList>
    </citation>
    <scope>NUCLEOTIDE SEQUENCE [LARGE SCALE GENOMIC DNA]</scope>
    <source>
        <strain evidence="2">MUCL 33604</strain>
    </source>
</reference>
<name>A0A067PWI3_9AGAM</name>
<accession>A0A067PWI3</accession>
<dbReference type="AlphaFoldDB" id="A0A067PWI3"/>
<sequence>MSHEVLSLEEKVDAAISLIISRCSPLLTEQPPTSTSQDVISPLRHAHLSIPDSPGLQEYIEARLADCLAAGLRVHIEVVPTC</sequence>
<protein>
    <submittedName>
        <fullName evidence="1">Uncharacterized protein</fullName>
    </submittedName>
</protein>
<evidence type="ECO:0000313" key="2">
    <source>
        <dbReference type="Proteomes" id="UP000027265"/>
    </source>
</evidence>
<dbReference type="EMBL" id="KL197718">
    <property type="protein sequence ID" value="KDQ58225.1"/>
    <property type="molecule type" value="Genomic_DNA"/>
</dbReference>
<organism evidence="1 2">
    <name type="scientific">Jaapia argillacea MUCL 33604</name>
    <dbReference type="NCBI Taxonomy" id="933084"/>
    <lineage>
        <taxon>Eukaryota</taxon>
        <taxon>Fungi</taxon>
        <taxon>Dikarya</taxon>
        <taxon>Basidiomycota</taxon>
        <taxon>Agaricomycotina</taxon>
        <taxon>Agaricomycetes</taxon>
        <taxon>Agaricomycetidae</taxon>
        <taxon>Jaapiales</taxon>
        <taxon>Jaapiaceae</taxon>
        <taxon>Jaapia</taxon>
    </lineage>
</organism>
<evidence type="ECO:0000313" key="1">
    <source>
        <dbReference type="EMBL" id="KDQ58225.1"/>
    </source>
</evidence>
<keyword evidence="2" id="KW-1185">Reference proteome</keyword>
<proteinExistence type="predicted"/>
<dbReference type="Proteomes" id="UP000027265">
    <property type="component" value="Unassembled WGS sequence"/>
</dbReference>
<dbReference type="HOGENOM" id="CLU_2558593_0_0_1"/>
<dbReference type="InParanoid" id="A0A067PWI3"/>
<gene>
    <name evidence="1" type="ORF">JAAARDRAFT_35036</name>
</gene>